<feature type="region of interest" description="Disordered" evidence="1">
    <location>
        <begin position="1"/>
        <end position="43"/>
    </location>
</feature>
<accession>A0ABU6TRU6</accession>
<evidence type="ECO:0000313" key="3">
    <source>
        <dbReference type="Proteomes" id="UP001341840"/>
    </source>
</evidence>
<evidence type="ECO:0000313" key="2">
    <source>
        <dbReference type="EMBL" id="MED6151144.1"/>
    </source>
</evidence>
<comment type="caution">
    <text evidence="2">The sequence shown here is derived from an EMBL/GenBank/DDBJ whole genome shotgun (WGS) entry which is preliminary data.</text>
</comment>
<feature type="compositionally biased region" description="Low complexity" evidence="1">
    <location>
        <begin position="1"/>
        <end position="13"/>
    </location>
</feature>
<gene>
    <name evidence="2" type="ORF">PIB30_079504</name>
</gene>
<keyword evidence="3" id="KW-1185">Reference proteome</keyword>
<sequence>MASSPNSPQASPSHVWAESKLGTNVTHPSVPKAHQAPQDNKEATFEPCLNMAQTWLNQGHAQAPHQSKAQASNVTLIQAYKAKLNLTKSRLEPPKTWPKRETQNVACSLSSKPKDQVLQVVFYCQ</sequence>
<protein>
    <submittedName>
        <fullName evidence="2">Uncharacterized protein</fullName>
    </submittedName>
</protein>
<dbReference type="EMBL" id="JASCZI010091750">
    <property type="protein sequence ID" value="MED6151144.1"/>
    <property type="molecule type" value="Genomic_DNA"/>
</dbReference>
<evidence type="ECO:0000256" key="1">
    <source>
        <dbReference type="SAM" id="MobiDB-lite"/>
    </source>
</evidence>
<reference evidence="2 3" key="1">
    <citation type="journal article" date="2023" name="Plants (Basel)">
        <title>Bridging the Gap: Combining Genomics and Transcriptomics Approaches to Understand Stylosanthes scabra, an Orphan Legume from the Brazilian Caatinga.</title>
        <authorList>
            <person name="Ferreira-Neto J.R.C."/>
            <person name="da Silva M.D."/>
            <person name="Binneck E."/>
            <person name="de Melo N.F."/>
            <person name="da Silva R.H."/>
            <person name="de Melo A.L.T.M."/>
            <person name="Pandolfi V."/>
            <person name="Bustamante F.O."/>
            <person name="Brasileiro-Vidal A.C."/>
            <person name="Benko-Iseppon A.M."/>
        </authorList>
    </citation>
    <scope>NUCLEOTIDE SEQUENCE [LARGE SCALE GENOMIC DNA]</scope>
    <source>
        <tissue evidence="2">Leaves</tissue>
    </source>
</reference>
<organism evidence="2 3">
    <name type="scientific">Stylosanthes scabra</name>
    <dbReference type="NCBI Taxonomy" id="79078"/>
    <lineage>
        <taxon>Eukaryota</taxon>
        <taxon>Viridiplantae</taxon>
        <taxon>Streptophyta</taxon>
        <taxon>Embryophyta</taxon>
        <taxon>Tracheophyta</taxon>
        <taxon>Spermatophyta</taxon>
        <taxon>Magnoliopsida</taxon>
        <taxon>eudicotyledons</taxon>
        <taxon>Gunneridae</taxon>
        <taxon>Pentapetalae</taxon>
        <taxon>rosids</taxon>
        <taxon>fabids</taxon>
        <taxon>Fabales</taxon>
        <taxon>Fabaceae</taxon>
        <taxon>Papilionoideae</taxon>
        <taxon>50 kb inversion clade</taxon>
        <taxon>dalbergioids sensu lato</taxon>
        <taxon>Dalbergieae</taxon>
        <taxon>Pterocarpus clade</taxon>
        <taxon>Stylosanthes</taxon>
    </lineage>
</organism>
<name>A0ABU6TRU6_9FABA</name>
<dbReference type="Proteomes" id="UP001341840">
    <property type="component" value="Unassembled WGS sequence"/>
</dbReference>
<proteinExistence type="predicted"/>